<organism evidence="3 4">
    <name type="scientific">Maricaulis salignorans</name>
    <dbReference type="NCBI Taxonomy" id="144026"/>
    <lineage>
        <taxon>Bacteria</taxon>
        <taxon>Pseudomonadati</taxon>
        <taxon>Pseudomonadota</taxon>
        <taxon>Alphaproteobacteria</taxon>
        <taxon>Maricaulales</taxon>
        <taxon>Maricaulaceae</taxon>
        <taxon>Maricaulis</taxon>
    </lineage>
</organism>
<proteinExistence type="predicted"/>
<dbReference type="STRING" id="144026.SAMN04488568_1078"/>
<name>A0A1G9RG22_9PROT</name>
<keyword evidence="1" id="KW-0489">Methyltransferase</keyword>
<dbReference type="PANTHER" id="PTHR43648">
    <property type="entry name" value="ELECTRON TRANSFER FLAVOPROTEIN BETA SUBUNIT LYSINE METHYLTRANSFERASE"/>
    <property type="match status" value="1"/>
</dbReference>
<keyword evidence="2" id="KW-0808">Transferase</keyword>
<sequence>MDPMSESLDPVAFVRAHTALMAPPLVPEIQLHLAVETVAIWEQTEEALGAMGLPPPFWAFAWAGGQALARYCLDNPQIVTGQRVLDFAAGGAVSGIAAMQAGAASVLACELDTFAIAAIEANAAANAVTLETRLGDLVGTDEGWDVVLAGDVFYEDAPARLIGGWLQDLARRGATVLIGDPGRSFLPQDRLDKLAEYTVPVTRDLEDREVRYAKVWKFR</sequence>
<dbReference type="EMBL" id="FNHG01000007">
    <property type="protein sequence ID" value="SDM22174.1"/>
    <property type="molecule type" value="Genomic_DNA"/>
</dbReference>
<dbReference type="AlphaFoldDB" id="A0A1G9RG22"/>
<protein>
    <submittedName>
        <fullName evidence="3">Predicted nicotinamide N-methyase</fullName>
    </submittedName>
</protein>
<evidence type="ECO:0000256" key="2">
    <source>
        <dbReference type="ARBA" id="ARBA00022679"/>
    </source>
</evidence>
<accession>A0A1G9RG22</accession>
<reference evidence="3 4" key="1">
    <citation type="submission" date="2016-10" db="EMBL/GenBank/DDBJ databases">
        <authorList>
            <person name="de Groot N.N."/>
        </authorList>
    </citation>
    <scope>NUCLEOTIDE SEQUENCE [LARGE SCALE GENOMIC DNA]</scope>
    <source>
        <strain evidence="3 4">DSM 16077</strain>
    </source>
</reference>
<evidence type="ECO:0000256" key="1">
    <source>
        <dbReference type="ARBA" id="ARBA00022603"/>
    </source>
</evidence>
<dbReference type="PANTHER" id="PTHR43648:SF1">
    <property type="entry name" value="ELECTRON TRANSFER FLAVOPROTEIN BETA SUBUNIT LYSINE METHYLTRANSFERASE"/>
    <property type="match status" value="1"/>
</dbReference>
<dbReference type="InterPro" id="IPR050078">
    <property type="entry name" value="Ribosomal_L11_MeTrfase_PrmA"/>
</dbReference>
<dbReference type="GO" id="GO:0016279">
    <property type="term" value="F:protein-lysine N-methyltransferase activity"/>
    <property type="evidence" value="ECO:0007669"/>
    <property type="project" value="TreeGrafter"/>
</dbReference>
<evidence type="ECO:0000313" key="3">
    <source>
        <dbReference type="EMBL" id="SDM22174.1"/>
    </source>
</evidence>
<dbReference type="Proteomes" id="UP000199759">
    <property type="component" value="Unassembled WGS sequence"/>
</dbReference>
<gene>
    <name evidence="3" type="ORF">SAMN04488568_1078</name>
</gene>
<dbReference type="SUPFAM" id="SSF53335">
    <property type="entry name" value="S-adenosyl-L-methionine-dependent methyltransferases"/>
    <property type="match status" value="1"/>
</dbReference>
<dbReference type="InterPro" id="IPR029063">
    <property type="entry name" value="SAM-dependent_MTases_sf"/>
</dbReference>
<dbReference type="GO" id="GO:0032259">
    <property type="term" value="P:methylation"/>
    <property type="evidence" value="ECO:0007669"/>
    <property type="project" value="UniProtKB-KW"/>
</dbReference>
<evidence type="ECO:0000313" key="4">
    <source>
        <dbReference type="Proteomes" id="UP000199759"/>
    </source>
</evidence>
<keyword evidence="4" id="KW-1185">Reference proteome</keyword>
<dbReference type="Gene3D" id="3.40.50.150">
    <property type="entry name" value="Vaccinia Virus protein VP39"/>
    <property type="match status" value="1"/>
</dbReference>
<dbReference type="Pfam" id="PF06325">
    <property type="entry name" value="PrmA"/>
    <property type="match status" value="1"/>
</dbReference>